<dbReference type="PANTHER" id="PTHR39335:SF1">
    <property type="entry name" value="BLL4220 PROTEIN"/>
    <property type="match status" value="1"/>
</dbReference>
<dbReference type="PANTHER" id="PTHR39335">
    <property type="entry name" value="BLL4220 PROTEIN"/>
    <property type="match status" value="1"/>
</dbReference>
<sequence>MPRILVTQFRLGLAVLAVAIILASCGGSTTPAAGGSTTTPTVEASTMNTTPTTAPMSGAVVVKTATVKLNGQSTTILTDTRGRTLYYFTSDTPTQSACTGGCASTWPPLLFQGSGTPQSASPLPGKLSVVKDAHGQQVAYNGHLLYTYTGDTAPGETSGNGVGGRWFVATPSLSVLATPTPGGSQYKY</sequence>
<feature type="chain" id="PRO_5019718160" description="Lipoprotein" evidence="2">
    <location>
        <begin position="20"/>
        <end position="188"/>
    </location>
</feature>
<evidence type="ECO:0000313" key="3">
    <source>
        <dbReference type="EMBL" id="BBH96019.1"/>
    </source>
</evidence>
<dbReference type="Pfam" id="PF03640">
    <property type="entry name" value="Lipoprotein_15"/>
    <property type="match status" value="2"/>
</dbReference>
<organism evidence="3">
    <name type="scientific">Thermogemmatispora argillosa</name>
    <dbReference type="NCBI Taxonomy" id="2045280"/>
    <lineage>
        <taxon>Bacteria</taxon>
        <taxon>Bacillati</taxon>
        <taxon>Chloroflexota</taxon>
        <taxon>Ktedonobacteria</taxon>
        <taxon>Thermogemmatisporales</taxon>
        <taxon>Thermogemmatisporaceae</taxon>
        <taxon>Thermogemmatispora</taxon>
    </lineage>
</organism>
<evidence type="ECO:0000256" key="1">
    <source>
        <dbReference type="SAM" id="MobiDB-lite"/>
    </source>
</evidence>
<feature type="region of interest" description="Disordered" evidence="1">
    <location>
        <begin position="29"/>
        <end position="52"/>
    </location>
</feature>
<reference evidence="3" key="1">
    <citation type="submission" date="2018-12" db="EMBL/GenBank/DDBJ databases">
        <title>Novel natural products biosynthetic potential of the class Ktedonobacteria.</title>
        <authorList>
            <person name="Zheng Y."/>
            <person name="Saitou A."/>
            <person name="Wang C.M."/>
            <person name="Toyoda A."/>
            <person name="Minakuchi Y."/>
            <person name="Sekiguchi Y."/>
            <person name="Ueda K."/>
            <person name="Takano H."/>
            <person name="Sakai Y."/>
            <person name="Yokota A."/>
            <person name="Yabe S."/>
        </authorList>
    </citation>
    <scope>NUCLEOTIDE SEQUENCE</scope>
    <source>
        <strain evidence="3">A3-2</strain>
    </source>
</reference>
<dbReference type="GO" id="GO:0043448">
    <property type="term" value="P:alkane catabolic process"/>
    <property type="evidence" value="ECO:0007669"/>
    <property type="project" value="TreeGrafter"/>
</dbReference>
<feature type="compositionally biased region" description="Low complexity" evidence="1">
    <location>
        <begin position="29"/>
        <end position="41"/>
    </location>
</feature>
<dbReference type="EMBL" id="AP019377">
    <property type="protein sequence ID" value="BBH96019.1"/>
    <property type="molecule type" value="Genomic_DNA"/>
</dbReference>
<evidence type="ECO:0000256" key="2">
    <source>
        <dbReference type="SAM" id="SignalP"/>
    </source>
</evidence>
<dbReference type="InterPro" id="IPR005297">
    <property type="entry name" value="Lipoprotein_repeat"/>
</dbReference>
<feature type="compositionally biased region" description="Polar residues" evidence="1">
    <location>
        <begin position="42"/>
        <end position="52"/>
    </location>
</feature>
<dbReference type="AlphaFoldDB" id="A0A455T9B1"/>
<evidence type="ECO:0008006" key="4">
    <source>
        <dbReference type="Google" id="ProtNLM"/>
    </source>
</evidence>
<dbReference type="PROSITE" id="PS51257">
    <property type="entry name" value="PROKAR_LIPOPROTEIN"/>
    <property type="match status" value="1"/>
</dbReference>
<name>A0A455T9B1_9CHLR</name>
<proteinExistence type="predicted"/>
<protein>
    <recommendedName>
        <fullName evidence="4">Lipoprotein</fullName>
    </recommendedName>
</protein>
<accession>A0A455T9B1</accession>
<gene>
    <name evidence="3" type="ORF">KTA_42180</name>
</gene>
<keyword evidence="2" id="KW-0732">Signal</keyword>
<feature type="signal peptide" evidence="2">
    <location>
        <begin position="1"/>
        <end position="19"/>
    </location>
</feature>